<dbReference type="EMBL" id="NOKA02000059">
    <property type="protein sequence ID" value="RDY29876.1"/>
    <property type="molecule type" value="Genomic_DNA"/>
</dbReference>
<dbReference type="OrthoDB" id="1910836at2"/>
<gene>
    <name evidence="1" type="ORF">CG710_017590</name>
</gene>
<evidence type="ECO:0000313" key="2">
    <source>
        <dbReference type="Proteomes" id="UP000216411"/>
    </source>
</evidence>
<evidence type="ECO:0000313" key="1">
    <source>
        <dbReference type="EMBL" id="RDY29876.1"/>
    </source>
</evidence>
<organism evidence="1 2">
    <name type="scientific">Lachnotalea glycerini</name>
    <dbReference type="NCBI Taxonomy" id="1763509"/>
    <lineage>
        <taxon>Bacteria</taxon>
        <taxon>Bacillati</taxon>
        <taxon>Bacillota</taxon>
        <taxon>Clostridia</taxon>
        <taxon>Lachnospirales</taxon>
        <taxon>Lachnospiraceae</taxon>
        <taxon>Lachnotalea</taxon>
    </lineage>
</organism>
<dbReference type="Proteomes" id="UP000216411">
    <property type="component" value="Unassembled WGS sequence"/>
</dbReference>
<name>A0A255IBZ4_9FIRM</name>
<keyword evidence="2" id="KW-1185">Reference proteome</keyword>
<proteinExistence type="predicted"/>
<sequence length="103" mass="11578">MEKVVNKLSEIEAAAVTIMESANSRKKEISDSMDVKITEFDKKIDAETAQTLSELTKKLQADAAHELNELKINTQKALDALDEEYNKNHSAIANQIFNTIIRE</sequence>
<reference evidence="1 2" key="1">
    <citation type="journal article" date="2017" name="Genome Announc.">
        <title>Draft Genome Sequence of a Sporulating and Motile Strain of Lachnotalea glycerini Isolated from Water in Quebec City, Canada.</title>
        <authorList>
            <person name="Maheux A.F."/>
            <person name="Boudreau D.K."/>
            <person name="Berube E."/>
            <person name="Boissinot M."/>
            <person name="Raymond F."/>
            <person name="Brodeur S."/>
            <person name="Corbeil J."/>
            <person name="Isabel S."/>
            <person name="Omar R.F."/>
            <person name="Bergeron M.G."/>
        </authorList>
    </citation>
    <scope>NUCLEOTIDE SEQUENCE [LARGE SCALE GENOMIC DNA]</scope>
    <source>
        <strain evidence="1 2">CCRI-19302</strain>
    </source>
</reference>
<accession>A0A255IBZ4</accession>
<comment type="caution">
    <text evidence="1">The sequence shown here is derived from an EMBL/GenBank/DDBJ whole genome shotgun (WGS) entry which is preliminary data.</text>
</comment>
<dbReference type="RefSeq" id="WP_094377969.1">
    <property type="nucleotide sequence ID" value="NZ_NOKA02000059.1"/>
</dbReference>
<protein>
    <recommendedName>
        <fullName evidence="3">ATPase</fullName>
    </recommendedName>
</protein>
<evidence type="ECO:0008006" key="3">
    <source>
        <dbReference type="Google" id="ProtNLM"/>
    </source>
</evidence>
<dbReference type="AlphaFoldDB" id="A0A255IBZ4"/>